<dbReference type="InterPro" id="IPR023214">
    <property type="entry name" value="HAD_sf"/>
</dbReference>
<dbReference type="CDD" id="cd16423">
    <property type="entry name" value="HAD_BPGM-like"/>
    <property type="match status" value="1"/>
</dbReference>
<comment type="similarity">
    <text evidence="1">Belongs to the HAD-like hydrolase superfamily. CbbY/CbbZ/Gph/YieH family.</text>
</comment>
<dbReference type="SFLD" id="SFLDG01129">
    <property type="entry name" value="C1.5:_HAD__Beta-PGM__Phosphata"/>
    <property type="match status" value="1"/>
</dbReference>
<dbReference type="Gene3D" id="3.40.50.1000">
    <property type="entry name" value="HAD superfamily/HAD-like"/>
    <property type="match status" value="1"/>
</dbReference>
<gene>
    <name evidence="4" type="ORF">A6K24_08290</name>
</gene>
<dbReference type="InterPro" id="IPR023198">
    <property type="entry name" value="PGP-like_dom2"/>
</dbReference>
<evidence type="ECO:0000313" key="5">
    <source>
        <dbReference type="Proteomes" id="UP000078534"/>
    </source>
</evidence>
<dbReference type="PANTHER" id="PTHR18901">
    <property type="entry name" value="2-DEOXYGLUCOSE-6-PHOSPHATE PHOSPHATASE 2"/>
    <property type="match status" value="1"/>
</dbReference>
<evidence type="ECO:0000256" key="3">
    <source>
        <dbReference type="ARBA" id="ARBA00022801"/>
    </source>
</evidence>
<dbReference type="Pfam" id="PF13419">
    <property type="entry name" value="HAD_2"/>
    <property type="match status" value="1"/>
</dbReference>
<dbReference type="OrthoDB" id="9797743at2"/>
<comment type="caution">
    <text evidence="4">The sequence shown here is derived from an EMBL/GenBank/DDBJ whole genome shotgun (WGS) entry which is preliminary data.</text>
</comment>
<keyword evidence="3" id="KW-0378">Hydrolase</keyword>
<dbReference type="GO" id="GO:0016787">
    <property type="term" value="F:hydrolase activity"/>
    <property type="evidence" value="ECO:0007669"/>
    <property type="project" value="UniProtKB-KW"/>
</dbReference>
<evidence type="ECO:0008006" key="6">
    <source>
        <dbReference type="Google" id="ProtNLM"/>
    </source>
</evidence>
<keyword evidence="5" id="KW-1185">Reference proteome</keyword>
<evidence type="ECO:0000313" key="4">
    <source>
        <dbReference type="EMBL" id="OAS84092.1"/>
    </source>
</evidence>
<dbReference type="Gene3D" id="1.10.150.240">
    <property type="entry name" value="Putative phosphatase, domain 2"/>
    <property type="match status" value="1"/>
</dbReference>
<dbReference type="AlphaFoldDB" id="A0A179SUZ4"/>
<dbReference type="STRING" id="152268.A6K24_08290"/>
<keyword evidence="2" id="KW-0479">Metal-binding</keyword>
<dbReference type="Proteomes" id="UP000078534">
    <property type="component" value="Unassembled WGS sequence"/>
</dbReference>
<dbReference type="FunFam" id="3.40.50.1000:FF:000036">
    <property type="entry name" value="HAD family hydrolase"/>
    <property type="match status" value="1"/>
</dbReference>
<dbReference type="InterPro" id="IPR006439">
    <property type="entry name" value="HAD-SF_hydro_IA"/>
</dbReference>
<sequence length="219" mass="24836">MIKAIVFDFDGLILDTETHEYEVLCEIFEEHECELPLSIWGELIGTKSDFSPFTYLEEQTKKALDHNELSNLQKERFSQRIAQEKARPGVIDYLEAAKTMDLKIGLASSSNYEWVSSHLKRINLLDRFECIRTSDHVEVVKPDPALYLEAAKCLGVKPEECIAFEDSANGALAAKRAGMKCVTIPNTVTKDLVFCQVDHSLESMANMELKELISFLEKQ</sequence>
<dbReference type="GO" id="GO:0046872">
    <property type="term" value="F:metal ion binding"/>
    <property type="evidence" value="ECO:0007669"/>
    <property type="project" value="UniProtKB-KW"/>
</dbReference>
<proteinExistence type="inferred from homology"/>
<accession>A0A179SUZ4</accession>
<dbReference type="SUPFAM" id="SSF56784">
    <property type="entry name" value="HAD-like"/>
    <property type="match status" value="1"/>
</dbReference>
<evidence type="ECO:0000256" key="1">
    <source>
        <dbReference type="ARBA" id="ARBA00006171"/>
    </source>
</evidence>
<dbReference type="EMBL" id="LWSG01000034">
    <property type="protein sequence ID" value="OAS84092.1"/>
    <property type="molecule type" value="Genomic_DNA"/>
</dbReference>
<reference evidence="5" key="1">
    <citation type="submission" date="2016-04" db="EMBL/GenBank/DDBJ databases">
        <authorList>
            <person name="Lyu Z."/>
            <person name="Lyu W."/>
        </authorList>
    </citation>
    <scope>NUCLEOTIDE SEQUENCE [LARGE SCALE GENOMIC DNA]</scope>
    <source>
        <strain evidence="5">C44</strain>
    </source>
</reference>
<dbReference type="PANTHER" id="PTHR18901:SF38">
    <property type="entry name" value="PSEUDOURIDINE-5'-PHOSPHATASE"/>
    <property type="match status" value="1"/>
</dbReference>
<dbReference type="NCBIfam" id="TIGR01549">
    <property type="entry name" value="HAD-SF-IA-v1"/>
    <property type="match status" value="1"/>
</dbReference>
<evidence type="ECO:0000256" key="2">
    <source>
        <dbReference type="ARBA" id="ARBA00022723"/>
    </source>
</evidence>
<dbReference type="InterPro" id="IPR041492">
    <property type="entry name" value="HAD_2"/>
</dbReference>
<dbReference type="RefSeq" id="WP_066337208.1">
    <property type="nucleotide sequence ID" value="NZ_LWSG01000034.1"/>
</dbReference>
<dbReference type="InterPro" id="IPR036412">
    <property type="entry name" value="HAD-like_sf"/>
</dbReference>
<dbReference type="SFLD" id="SFLDS00003">
    <property type="entry name" value="Haloacid_Dehalogenase"/>
    <property type="match status" value="1"/>
</dbReference>
<dbReference type="PRINTS" id="PR00413">
    <property type="entry name" value="HADHALOGNASE"/>
</dbReference>
<dbReference type="NCBIfam" id="TIGR01509">
    <property type="entry name" value="HAD-SF-IA-v3"/>
    <property type="match status" value="1"/>
</dbReference>
<protein>
    <recommendedName>
        <fullName evidence="6">HAD family hydrolase</fullName>
    </recommendedName>
</protein>
<organism evidence="4 5">
    <name type="scientific">Metabacillus litoralis</name>
    <dbReference type="NCBI Taxonomy" id="152268"/>
    <lineage>
        <taxon>Bacteria</taxon>
        <taxon>Bacillati</taxon>
        <taxon>Bacillota</taxon>
        <taxon>Bacilli</taxon>
        <taxon>Bacillales</taxon>
        <taxon>Bacillaceae</taxon>
        <taxon>Metabacillus</taxon>
    </lineage>
</organism>
<name>A0A179SUZ4_9BACI</name>